<evidence type="ECO:0000313" key="10">
    <source>
        <dbReference type="Proteomes" id="UP000183994"/>
    </source>
</evidence>
<dbReference type="EC" id="1.5.1.2" evidence="4 5"/>
<evidence type="ECO:0000256" key="1">
    <source>
        <dbReference type="ARBA" id="ARBA00005525"/>
    </source>
</evidence>
<keyword evidence="2 4" id="KW-0521">NADP</keyword>
<dbReference type="InterPro" id="IPR008927">
    <property type="entry name" value="6-PGluconate_DH-like_C_sf"/>
</dbReference>
<gene>
    <name evidence="4" type="primary">proC</name>
    <name evidence="9" type="ORF">SAMN02745216_01846</name>
</gene>
<dbReference type="InterPro" id="IPR028939">
    <property type="entry name" value="P5C_Rdtase_cat_N"/>
</dbReference>
<dbReference type="FunFam" id="1.10.3730.10:FF:000001">
    <property type="entry name" value="Pyrroline-5-carboxylate reductase"/>
    <property type="match status" value="1"/>
</dbReference>
<dbReference type="GO" id="GO:0005737">
    <property type="term" value="C:cytoplasm"/>
    <property type="evidence" value="ECO:0007669"/>
    <property type="project" value="UniProtKB-SubCell"/>
</dbReference>
<evidence type="ECO:0000313" key="9">
    <source>
        <dbReference type="EMBL" id="SHJ53146.1"/>
    </source>
</evidence>
<accession>A0A1M6K2E2</accession>
<name>A0A1M6K2E2_9BACT</name>
<comment type="pathway">
    <text evidence="4">Amino-acid biosynthesis; L-proline biosynthesis; L-proline from L-glutamate 5-semialdehyde: step 1/1.</text>
</comment>
<comment type="function">
    <text evidence="4">Catalyzes the reduction of 1-pyrroline-5-carboxylate (PCA) to L-proline.</text>
</comment>
<dbReference type="Pfam" id="PF14748">
    <property type="entry name" value="P5CR_dimer"/>
    <property type="match status" value="1"/>
</dbReference>
<dbReference type="PANTHER" id="PTHR11645">
    <property type="entry name" value="PYRROLINE-5-CARBOXYLATE REDUCTASE"/>
    <property type="match status" value="1"/>
</dbReference>
<dbReference type="InterPro" id="IPR000304">
    <property type="entry name" value="Pyrroline-COOH_reductase"/>
</dbReference>
<evidence type="ECO:0000256" key="6">
    <source>
        <dbReference type="PIRSR" id="PIRSR000193-1"/>
    </source>
</evidence>
<protein>
    <recommendedName>
        <fullName evidence="4 5">Pyrroline-5-carboxylate reductase</fullName>
        <shortName evidence="4">P5C reductase</shortName>
        <shortName evidence="4">P5CR</shortName>
        <ecNumber evidence="4 5">1.5.1.2</ecNumber>
    </recommendedName>
    <alternativeName>
        <fullName evidence="4">PCA reductase</fullName>
    </alternativeName>
</protein>
<sequence length="267" mass="28025">MAWAIIGALVKSEVLPPKNIIASDIAVERLELAEKEFGVTTTQDNAQVFAKSNAVVLAVKPQFLPEVLENLAASPEFPGEGRKLIISIAAGVGCAKMEDILYTGLDEDAKSRLPIVRVMPNTPALVGQGMAGMAANAYTAEEDRLTAQTIMDAAGKALWFDEKDINGVTALSGSGPAYVFYLAEAMVRGGVEAGLPEDKALAMAIQTIKGAALLMEETGEAPGLLRKKVTSKGGTTAAALTVFHENKVLEAIVKGMLAAKKRGEELG</sequence>
<evidence type="ECO:0000259" key="7">
    <source>
        <dbReference type="Pfam" id="PF03807"/>
    </source>
</evidence>
<keyword evidence="4" id="KW-0028">Amino-acid biosynthesis</keyword>
<evidence type="ECO:0000259" key="8">
    <source>
        <dbReference type="Pfam" id="PF14748"/>
    </source>
</evidence>
<keyword evidence="4" id="KW-0641">Proline biosynthesis</keyword>
<dbReference type="GO" id="GO:0004735">
    <property type="term" value="F:pyrroline-5-carboxylate reductase activity"/>
    <property type="evidence" value="ECO:0007669"/>
    <property type="project" value="UniProtKB-UniRule"/>
</dbReference>
<dbReference type="HAMAP" id="MF_01925">
    <property type="entry name" value="P5C_reductase"/>
    <property type="match status" value="1"/>
</dbReference>
<feature type="domain" description="Pyrroline-5-carboxylate reductase dimerisation" evidence="8">
    <location>
        <begin position="162"/>
        <end position="266"/>
    </location>
</feature>
<feature type="domain" description="Pyrroline-5-carboxylate reductase catalytic N-terminal" evidence="7">
    <location>
        <begin position="1"/>
        <end position="91"/>
    </location>
</feature>
<evidence type="ECO:0000256" key="2">
    <source>
        <dbReference type="ARBA" id="ARBA00022857"/>
    </source>
</evidence>
<dbReference type="PANTHER" id="PTHR11645:SF0">
    <property type="entry name" value="PYRROLINE-5-CARBOXYLATE REDUCTASE 3"/>
    <property type="match status" value="1"/>
</dbReference>
<comment type="subcellular location">
    <subcellularLocation>
        <location evidence="4">Cytoplasm</location>
    </subcellularLocation>
</comment>
<dbReference type="Pfam" id="PF03807">
    <property type="entry name" value="F420_oxidored"/>
    <property type="match status" value="1"/>
</dbReference>
<evidence type="ECO:0000256" key="3">
    <source>
        <dbReference type="ARBA" id="ARBA00023002"/>
    </source>
</evidence>
<dbReference type="AlphaFoldDB" id="A0A1M6K2E2"/>
<organism evidence="9 10">
    <name type="scientific">Desulfatibacillum alkenivorans DSM 16219</name>
    <dbReference type="NCBI Taxonomy" id="1121393"/>
    <lineage>
        <taxon>Bacteria</taxon>
        <taxon>Pseudomonadati</taxon>
        <taxon>Thermodesulfobacteriota</taxon>
        <taxon>Desulfobacteria</taxon>
        <taxon>Desulfobacterales</taxon>
        <taxon>Desulfatibacillaceae</taxon>
        <taxon>Desulfatibacillum</taxon>
    </lineage>
</organism>
<dbReference type="Gene3D" id="1.10.3730.10">
    <property type="entry name" value="ProC C-terminal domain-like"/>
    <property type="match status" value="1"/>
</dbReference>
<comment type="similarity">
    <text evidence="1 4">Belongs to the pyrroline-5-carboxylate reductase family.</text>
</comment>
<dbReference type="EMBL" id="FQZU01000008">
    <property type="protein sequence ID" value="SHJ53146.1"/>
    <property type="molecule type" value="Genomic_DNA"/>
</dbReference>
<keyword evidence="3 4" id="KW-0560">Oxidoreductase</keyword>
<evidence type="ECO:0000256" key="4">
    <source>
        <dbReference type="HAMAP-Rule" id="MF_01925"/>
    </source>
</evidence>
<dbReference type="Proteomes" id="UP000183994">
    <property type="component" value="Unassembled WGS sequence"/>
</dbReference>
<dbReference type="Gene3D" id="3.40.50.720">
    <property type="entry name" value="NAD(P)-binding Rossmann-like Domain"/>
    <property type="match status" value="1"/>
</dbReference>
<reference evidence="10" key="1">
    <citation type="submission" date="2016-11" db="EMBL/GenBank/DDBJ databases">
        <authorList>
            <person name="Varghese N."/>
            <person name="Submissions S."/>
        </authorList>
    </citation>
    <scope>NUCLEOTIDE SEQUENCE [LARGE SCALE GENOMIC DNA]</scope>
    <source>
        <strain evidence="10">DSM 16219</strain>
    </source>
</reference>
<keyword evidence="4" id="KW-0963">Cytoplasm</keyword>
<keyword evidence="10" id="KW-1185">Reference proteome</keyword>
<proteinExistence type="inferred from homology"/>
<evidence type="ECO:0000256" key="5">
    <source>
        <dbReference type="NCBIfam" id="TIGR00112"/>
    </source>
</evidence>
<dbReference type="NCBIfam" id="TIGR00112">
    <property type="entry name" value="proC"/>
    <property type="match status" value="1"/>
</dbReference>
<dbReference type="PIRSF" id="PIRSF000193">
    <property type="entry name" value="Pyrrol-5-carb_rd"/>
    <property type="match status" value="1"/>
</dbReference>
<dbReference type="InterPro" id="IPR036291">
    <property type="entry name" value="NAD(P)-bd_dom_sf"/>
</dbReference>
<feature type="binding site" evidence="6">
    <location>
        <position position="45"/>
    </location>
    <ligand>
        <name>NADPH</name>
        <dbReference type="ChEBI" id="CHEBI:57783"/>
    </ligand>
</feature>
<comment type="catalytic activity">
    <reaction evidence="4">
        <text>L-proline + NAD(+) = (S)-1-pyrroline-5-carboxylate + NADH + 2 H(+)</text>
        <dbReference type="Rhea" id="RHEA:14105"/>
        <dbReference type="ChEBI" id="CHEBI:15378"/>
        <dbReference type="ChEBI" id="CHEBI:17388"/>
        <dbReference type="ChEBI" id="CHEBI:57540"/>
        <dbReference type="ChEBI" id="CHEBI:57945"/>
        <dbReference type="ChEBI" id="CHEBI:60039"/>
        <dbReference type="EC" id="1.5.1.2"/>
    </reaction>
</comment>
<dbReference type="SUPFAM" id="SSF51735">
    <property type="entry name" value="NAD(P)-binding Rossmann-fold domains"/>
    <property type="match status" value="1"/>
</dbReference>
<dbReference type="InterPro" id="IPR029036">
    <property type="entry name" value="P5CR_dimer"/>
</dbReference>
<comment type="catalytic activity">
    <reaction evidence="4">
        <text>L-proline + NADP(+) = (S)-1-pyrroline-5-carboxylate + NADPH + 2 H(+)</text>
        <dbReference type="Rhea" id="RHEA:14109"/>
        <dbReference type="ChEBI" id="CHEBI:15378"/>
        <dbReference type="ChEBI" id="CHEBI:17388"/>
        <dbReference type="ChEBI" id="CHEBI:57783"/>
        <dbReference type="ChEBI" id="CHEBI:58349"/>
        <dbReference type="ChEBI" id="CHEBI:60039"/>
        <dbReference type="EC" id="1.5.1.2"/>
    </reaction>
</comment>
<dbReference type="UniPathway" id="UPA00098">
    <property type="reaction ID" value="UER00361"/>
</dbReference>
<dbReference type="STRING" id="1121393.SAMN02745216_01846"/>
<dbReference type="GO" id="GO:0055129">
    <property type="term" value="P:L-proline biosynthetic process"/>
    <property type="evidence" value="ECO:0007669"/>
    <property type="project" value="UniProtKB-UniRule"/>
</dbReference>
<feature type="binding site" evidence="6">
    <location>
        <begin position="58"/>
        <end position="61"/>
    </location>
    <ligand>
        <name>NADP(+)</name>
        <dbReference type="ChEBI" id="CHEBI:58349"/>
    </ligand>
</feature>
<dbReference type="SUPFAM" id="SSF48179">
    <property type="entry name" value="6-phosphogluconate dehydrogenase C-terminal domain-like"/>
    <property type="match status" value="1"/>
</dbReference>